<evidence type="ECO:0000313" key="5">
    <source>
        <dbReference type="EMBL" id="TPX60037.1"/>
    </source>
</evidence>
<dbReference type="Proteomes" id="UP000318582">
    <property type="component" value="Unassembled WGS sequence"/>
</dbReference>
<feature type="domain" description="Protein FAM184A/B N-terminal" evidence="4">
    <location>
        <begin position="48"/>
        <end position="265"/>
    </location>
</feature>
<feature type="coiled-coil region" evidence="2">
    <location>
        <begin position="92"/>
        <end position="126"/>
    </location>
</feature>
<dbReference type="PANTHER" id="PTHR18870:SF9">
    <property type="entry name" value="PROTEIN TAG-278-RELATED"/>
    <property type="match status" value="1"/>
</dbReference>
<proteinExistence type="predicted"/>
<evidence type="ECO:0000256" key="2">
    <source>
        <dbReference type="SAM" id="Coils"/>
    </source>
</evidence>
<dbReference type="InterPro" id="IPR039478">
    <property type="entry name" value="FAM184A/B_N"/>
</dbReference>
<comment type="caution">
    <text evidence="5">The sequence shown here is derived from an EMBL/GenBank/DDBJ whole genome shotgun (WGS) entry which is preliminary data.</text>
</comment>
<feature type="coiled-coil region" evidence="2">
    <location>
        <begin position="954"/>
        <end position="988"/>
    </location>
</feature>
<dbReference type="AlphaFoldDB" id="A0A507E9G7"/>
<dbReference type="Pfam" id="PF15665">
    <property type="entry name" value="FAM184"/>
    <property type="match status" value="1"/>
</dbReference>
<feature type="region of interest" description="Disordered" evidence="3">
    <location>
        <begin position="1"/>
        <end position="30"/>
    </location>
</feature>
<reference evidence="5 6" key="1">
    <citation type="journal article" date="2019" name="Sci. Rep.">
        <title>Comparative genomics of chytrid fungi reveal insights into the obligate biotrophic and pathogenic lifestyle of Synchytrium endobioticum.</title>
        <authorList>
            <person name="van de Vossenberg B.T.L.H."/>
            <person name="Warris S."/>
            <person name="Nguyen H.D.T."/>
            <person name="van Gent-Pelzer M.P.E."/>
            <person name="Joly D.L."/>
            <person name="van de Geest H.C."/>
            <person name="Bonants P.J.M."/>
            <person name="Smith D.S."/>
            <person name="Levesque C.A."/>
            <person name="van der Lee T.A.J."/>
        </authorList>
    </citation>
    <scope>NUCLEOTIDE SEQUENCE [LARGE SCALE GENOMIC DNA]</scope>
    <source>
        <strain evidence="5 6">CBS 809.83</strain>
    </source>
</reference>
<feature type="coiled-coil region" evidence="2">
    <location>
        <begin position="155"/>
        <end position="361"/>
    </location>
</feature>
<feature type="compositionally biased region" description="Low complexity" evidence="3">
    <location>
        <begin position="10"/>
        <end position="22"/>
    </location>
</feature>
<dbReference type="EMBL" id="QEAQ01000019">
    <property type="protein sequence ID" value="TPX60037.1"/>
    <property type="molecule type" value="Genomic_DNA"/>
</dbReference>
<feature type="coiled-coil region" evidence="2">
    <location>
        <begin position="530"/>
        <end position="599"/>
    </location>
</feature>
<feature type="coiled-coil region" evidence="2">
    <location>
        <begin position="390"/>
        <end position="472"/>
    </location>
</feature>
<name>A0A507E9G7_9FUNG</name>
<gene>
    <name evidence="5" type="ORF">PhCBS80983_g02046</name>
</gene>
<protein>
    <recommendedName>
        <fullName evidence="4">Protein FAM184A/B N-terminal domain-containing protein</fullName>
    </recommendedName>
</protein>
<organism evidence="5 6">
    <name type="scientific">Powellomyces hirtus</name>
    <dbReference type="NCBI Taxonomy" id="109895"/>
    <lineage>
        <taxon>Eukaryota</taxon>
        <taxon>Fungi</taxon>
        <taxon>Fungi incertae sedis</taxon>
        <taxon>Chytridiomycota</taxon>
        <taxon>Chytridiomycota incertae sedis</taxon>
        <taxon>Chytridiomycetes</taxon>
        <taxon>Spizellomycetales</taxon>
        <taxon>Powellomycetaceae</taxon>
        <taxon>Powellomyces</taxon>
    </lineage>
</organism>
<evidence type="ECO:0000313" key="6">
    <source>
        <dbReference type="Proteomes" id="UP000318582"/>
    </source>
</evidence>
<keyword evidence="6" id="KW-1185">Reference proteome</keyword>
<sequence>MSSLRKSRSQKLSDSPYSSKSSVAPANDSVPPDIVYKISKKVAQLTKVIYYLNTKNEDHAVEIQSLAEAYEDEIQDVILDGRKRINVIREELDDSLKSINDKNDKLQTYQQKHKSQEAELEAFRLRAATLQHTLQVAEGEKTEALQRHQQDLRLMEELTGERDRLVQELEASRTTLEERLRERTSEYEANLQEIKRRSLHASQELRETYDKDKELLHGERARLQNQLEEAVSAANEEQGEKLQSCLEEIQQLEKKLRTKEDEYGRQAEALEQRLTAKYEEEHSRFLQCESAKEELNAALERKSEQLLKLQKEMEDATSSLRQSEKSVNERNNMNKMQNEQNLELRRKIHTLEEQIKALDAIALQRAEELQTGSDALNKAYSQHSVLQNQFEKVSEVLKDAEVKIRALEQERDLCQADASDKESIRVGLEKLLVDEALKSKQVLESSLAQLRMELQKRNAKDLESAATEHKSTLADIVSQKDKELQALKVQALNERSDAAAREKVLVASEQSLMVGSKYVPVCEEAIIAYYHYLKQQIREYQHDNNELEARLKDTADKLNEQIREDVKKTETIQQLKETARNLEIDKADLFQQMVHLDEEIRQEMQTRFDKEKTDILQTRILKLVLQSLLTNRERQYEEQVQAIRITQQKEMAKMQRMITAAEENLGMQKGEMEMATLEKDAMMKAHRAAMVQQAEVNRRALEEAKTQWDAESHSRETQLKIASAVALANLQKKNVAEKQELEDAHQQQLDNLRTFHTKSNLAAKTEAEQQGLAALEKLRTDSDLRYSELDTRLRSEMAATLSDLEARSNAEFAHLIQTHEAALDEKTQIIKELQDQITSLQSRQEDSMGIIRAREETISDLKESVEEKAEQMSSMREDLVLRIEALKAQLQQEYKEAMDETNAQHVEEVQHMLREFDEAQTYLKRQITSQAKRLQDADTKYINREPRDVDLKQIEELEGHLEQGKQIMSALMEELEHYKRELNNREANFNKIFNKTPIVGMMQTMPPKVKSAKSLTSISSAKLPPLPLTLPATPH</sequence>
<keyword evidence="1 2" id="KW-0175">Coiled coil</keyword>
<evidence type="ECO:0000256" key="3">
    <source>
        <dbReference type="SAM" id="MobiDB-lite"/>
    </source>
</evidence>
<accession>A0A507E9G7</accession>
<evidence type="ECO:0000256" key="1">
    <source>
        <dbReference type="ARBA" id="ARBA00023054"/>
    </source>
</evidence>
<feature type="coiled-coil region" evidence="2">
    <location>
        <begin position="691"/>
        <end position="747"/>
    </location>
</feature>
<feature type="coiled-coil region" evidence="2">
    <location>
        <begin position="816"/>
        <end position="903"/>
    </location>
</feature>
<evidence type="ECO:0000259" key="4">
    <source>
        <dbReference type="Pfam" id="PF15665"/>
    </source>
</evidence>
<dbReference type="PANTHER" id="PTHR18870">
    <property type="entry name" value="PROTEIN TAG-278-RELATED"/>
    <property type="match status" value="1"/>
</dbReference>